<proteinExistence type="predicted"/>
<dbReference type="Pfam" id="PF08889">
    <property type="entry name" value="WbqC"/>
    <property type="match status" value="1"/>
</dbReference>
<dbReference type="InterPro" id="IPR014985">
    <property type="entry name" value="WbqC"/>
</dbReference>
<name>A0ABY4S180_AQUTE</name>
<gene>
    <name evidence="1" type="ORF">MW290_10380</name>
</gene>
<organism evidence="1 2">
    <name type="scientific">Aquincola tertiaricarbonis</name>
    <dbReference type="NCBI Taxonomy" id="391953"/>
    <lineage>
        <taxon>Bacteria</taxon>
        <taxon>Pseudomonadati</taxon>
        <taxon>Pseudomonadota</taxon>
        <taxon>Betaproteobacteria</taxon>
        <taxon>Burkholderiales</taxon>
        <taxon>Sphaerotilaceae</taxon>
        <taxon>Aquincola</taxon>
    </lineage>
</organism>
<accession>A0ABY4S180</accession>
<evidence type="ECO:0000313" key="1">
    <source>
        <dbReference type="EMBL" id="URI06325.1"/>
    </source>
</evidence>
<protein>
    <submittedName>
        <fullName evidence="1">WbqC family protein</fullName>
    </submittedName>
</protein>
<evidence type="ECO:0000313" key="2">
    <source>
        <dbReference type="Proteomes" id="UP001056201"/>
    </source>
</evidence>
<reference evidence="1" key="1">
    <citation type="submission" date="2022-05" db="EMBL/GenBank/DDBJ databases">
        <title>An RpoN-dependent PEP-CTERM gene is involved in floc formation of an Aquincola tertiaricarbonis strain.</title>
        <authorList>
            <person name="Qiu D."/>
            <person name="Xia M."/>
        </authorList>
    </citation>
    <scope>NUCLEOTIDE SEQUENCE</scope>
    <source>
        <strain evidence="1">RN12</strain>
    </source>
</reference>
<dbReference type="EMBL" id="CP097635">
    <property type="protein sequence ID" value="URI06325.1"/>
    <property type="molecule type" value="Genomic_DNA"/>
</dbReference>
<dbReference type="RefSeq" id="WP_250194588.1">
    <property type="nucleotide sequence ID" value="NZ_CP097635.1"/>
</dbReference>
<dbReference type="Proteomes" id="UP001056201">
    <property type="component" value="Chromosome 1"/>
</dbReference>
<keyword evidence="2" id="KW-1185">Reference proteome</keyword>
<sequence length="233" mass="26379">MKRCAIMQPTYLPWSGYFHLMTQVDVFVLLDDVQFQRRSWHTRNRILLQGREHMLTVPVAAAHQRDRLHQVQTVAEEPWRARHWATLSAAYAKAPHGRALLDLLQPLYQAPLADRGLTAWNESLIRTLAQALGIDTPLVRATTLGCGGQRSEHLLNLCLALGCDSYLSPRGSREYLEEDEFEANAQVALDFQQFDPKPYAQLRAESFVSHLSVIDVIAQQGVSFAARYVRGEA</sequence>